<dbReference type="PANTHER" id="PTHR37488">
    <property type="entry name" value="DUF1275 DOMAIN-CONTAINING PROTEIN"/>
    <property type="match status" value="1"/>
</dbReference>
<keyword evidence="1" id="KW-1133">Transmembrane helix</keyword>
<dbReference type="AlphaFoldDB" id="A0A550C6A8"/>
<dbReference type="Pfam" id="PF06912">
    <property type="entry name" value="DUF1275"/>
    <property type="match status" value="1"/>
</dbReference>
<dbReference type="OrthoDB" id="5288586at2759"/>
<dbReference type="PANTHER" id="PTHR37488:SF2">
    <property type="entry name" value="DUF1275 DOMAIN-CONTAINING PROTEIN"/>
    <property type="match status" value="1"/>
</dbReference>
<keyword evidence="1" id="KW-0472">Membrane</keyword>
<evidence type="ECO:0000256" key="1">
    <source>
        <dbReference type="SAM" id="Phobius"/>
    </source>
</evidence>
<gene>
    <name evidence="2" type="ORF">BD626DRAFT_407694</name>
</gene>
<dbReference type="Proteomes" id="UP000320762">
    <property type="component" value="Unassembled WGS sequence"/>
</dbReference>
<reference evidence="2 3" key="1">
    <citation type="journal article" date="2019" name="New Phytol.">
        <title>Comparative genomics reveals unique wood-decay strategies and fruiting body development in the Schizophyllaceae.</title>
        <authorList>
            <person name="Almasi E."/>
            <person name="Sahu N."/>
            <person name="Krizsan K."/>
            <person name="Balint B."/>
            <person name="Kovacs G.M."/>
            <person name="Kiss B."/>
            <person name="Cseklye J."/>
            <person name="Drula E."/>
            <person name="Henrissat B."/>
            <person name="Nagy I."/>
            <person name="Chovatia M."/>
            <person name="Adam C."/>
            <person name="LaButti K."/>
            <person name="Lipzen A."/>
            <person name="Riley R."/>
            <person name="Grigoriev I.V."/>
            <person name="Nagy L.G."/>
        </authorList>
    </citation>
    <scope>NUCLEOTIDE SEQUENCE [LARGE SCALE GENOMIC DNA]</scope>
    <source>
        <strain evidence="2 3">NL-1724</strain>
    </source>
</reference>
<dbReference type="InterPro" id="IPR010699">
    <property type="entry name" value="DUF1275"/>
</dbReference>
<keyword evidence="3" id="KW-1185">Reference proteome</keyword>
<protein>
    <recommendedName>
        <fullName evidence="4">DUF1275 domain protein</fullName>
    </recommendedName>
</protein>
<comment type="caution">
    <text evidence="2">The sequence shown here is derived from an EMBL/GenBank/DDBJ whole genome shotgun (WGS) entry which is preliminary data.</text>
</comment>
<evidence type="ECO:0008006" key="4">
    <source>
        <dbReference type="Google" id="ProtNLM"/>
    </source>
</evidence>
<evidence type="ECO:0000313" key="3">
    <source>
        <dbReference type="Proteomes" id="UP000320762"/>
    </source>
</evidence>
<evidence type="ECO:0000313" key="2">
    <source>
        <dbReference type="EMBL" id="TRM60330.1"/>
    </source>
</evidence>
<sequence length="344" mass="37948">MSRTTSEDPTLTNVPRRRFLPATSFLELWRGDVDTTRCATQMNVFYFMSGFMNAIHFPPSLYGVAFQSGNTAQLAIAIARLWEGHTKAFLMADKQALTSLLTFVLGGLFARLFERMGPRSRGWLWLGTMLQALLTMAAGVAGWKSNQGYPGISDDRFQAGPAWDDAVSFICLGFISASMGLQGIQAISVAVPLTTTWCELVASRVYFAYTNGIRPETNGRLVFNVLHDRFYLSAGALMARGLVFRIGSPGALGVGVGIRILTAFSFSSSPGRADAADGRHRETICAGVTQSRCHKCARCRKDCLVFRSCRDVSVEQRRQVYNQISCTCIYTRGLYHGRYVHGPK</sequence>
<keyword evidence="1" id="KW-0812">Transmembrane</keyword>
<dbReference type="STRING" id="97359.A0A550C6A8"/>
<name>A0A550C6A8_9AGAR</name>
<dbReference type="EMBL" id="VDMD01000022">
    <property type="protein sequence ID" value="TRM60330.1"/>
    <property type="molecule type" value="Genomic_DNA"/>
</dbReference>
<accession>A0A550C6A8</accession>
<proteinExistence type="predicted"/>
<feature type="transmembrane region" description="Helical" evidence="1">
    <location>
        <begin position="96"/>
        <end position="113"/>
    </location>
</feature>
<organism evidence="2 3">
    <name type="scientific">Schizophyllum amplum</name>
    <dbReference type="NCBI Taxonomy" id="97359"/>
    <lineage>
        <taxon>Eukaryota</taxon>
        <taxon>Fungi</taxon>
        <taxon>Dikarya</taxon>
        <taxon>Basidiomycota</taxon>
        <taxon>Agaricomycotina</taxon>
        <taxon>Agaricomycetes</taxon>
        <taxon>Agaricomycetidae</taxon>
        <taxon>Agaricales</taxon>
        <taxon>Schizophyllaceae</taxon>
        <taxon>Schizophyllum</taxon>
    </lineage>
</organism>
<feature type="transmembrane region" description="Helical" evidence="1">
    <location>
        <begin position="122"/>
        <end position="143"/>
    </location>
</feature>